<dbReference type="PANTHER" id="PTHR15999:SF2">
    <property type="entry name" value="ZINC FINGER CW-TYPE PWWP DOMAIN PROTEIN 1"/>
    <property type="match status" value="1"/>
</dbReference>
<evidence type="ECO:0000259" key="2">
    <source>
        <dbReference type="PROSITE" id="PS50812"/>
    </source>
</evidence>
<accession>A0AAV4C0B1</accession>
<feature type="compositionally biased region" description="Basic and acidic residues" evidence="1">
    <location>
        <begin position="593"/>
        <end position="605"/>
    </location>
</feature>
<dbReference type="InterPro" id="IPR000313">
    <property type="entry name" value="PWWP_dom"/>
</dbReference>
<dbReference type="AlphaFoldDB" id="A0AAV4C0B1"/>
<protein>
    <submittedName>
        <fullName evidence="3">Histone-lysine N-methyltransferase</fullName>
    </submittedName>
</protein>
<dbReference type="Gene3D" id="2.30.30.140">
    <property type="match status" value="1"/>
</dbReference>
<organism evidence="3 4">
    <name type="scientific">Plakobranchus ocellatus</name>
    <dbReference type="NCBI Taxonomy" id="259542"/>
    <lineage>
        <taxon>Eukaryota</taxon>
        <taxon>Metazoa</taxon>
        <taxon>Spiralia</taxon>
        <taxon>Lophotrochozoa</taxon>
        <taxon>Mollusca</taxon>
        <taxon>Gastropoda</taxon>
        <taxon>Heterobranchia</taxon>
        <taxon>Euthyneura</taxon>
        <taxon>Panpulmonata</taxon>
        <taxon>Sacoglossa</taxon>
        <taxon>Placobranchoidea</taxon>
        <taxon>Plakobranchidae</taxon>
        <taxon>Plakobranchus</taxon>
    </lineage>
</organism>
<keyword evidence="4" id="KW-1185">Reference proteome</keyword>
<dbReference type="CDD" id="cd20144">
    <property type="entry name" value="PWWP_NSD_rpt1"/>
    <property type="match status" value="1"/>
</dbReference>
<name>A0AAV4C0B1_9GAST</name>
<feature type="compositionally biased region" description="Polar residues" evidence="1">
    <location>
        <begin position="606"/>
        <end position="622"/>
    </location>
</feature>
<evidence type="ECO:0000313" key="3">
    <source>
        <dbReference type="EMBL" id="GFO24564.1"/>
    </source>
</evidence>
<feature type="region of interest" description="Disordered" evidence="1">
    <location>
        <begin position="419"/>
        <end position="444"/>
    </location>
</feature>
<comment type="caution">
    <text evidence="3">The sequence shown here is derived from an EMBL/GenBank/DDBJ whole genome shotgun (WGS) entry which is preliminary data.</text>
</comment>
<dbReference type="PROSITE" id="PS50812">
    <property type="entry name" value="PWWP"/>
    <property type="match status" value="1"/>
</dbReference>
<dbReference type="SMART" id="SM00293">
    <property type="entry name" value="PWWP"/>
    <property type="match status" value="1"/>
</dbReference>
<dbReference type="Proteomes" id="UP000735302">
    <property type="component" value="Unassembled WGS sequence"/>
</dbReference>
<evidence type="ECO:0000256" key="1">
    <source>
        <dbReference type="SAM" id="MobiDB-lite"/>
    </source>
</evidence>
<dbReference type="Pfam" id="PF00855">
    <property type="entry name" value="PWWP"/>
    <property type="match status" value="1"/>
</dbReference>
<feature type="region of interest" description="Disordered" evidence="1">
    <location>
        <begin position="709"/>
        <end position="749"/>
    </location>
</feature>
<gene>
    <name evidence="3" type="ORF">PoB_005106900</name>
</gene>
<evidence type="ECO:0000313" key="4">
    <source>
        <dbReference type="Proteomes" id="UP000735302"/>
    </source>
</evidence>
<dbReference type="SUPFAM" id="SSF63748">
    <property type="entry name" value="Tudor/PWWP/MBT"/>
    <property type="match status" value="1"/>
</dbReference>
<dbReference type="InterPro" id="IPR042778">
    <property type="entry name" value="ZCWPW1/ZCWPW2"/>
</dbReference>
<reference evidence="3 4" key="1">
    <citation type="journal article" date="2021" name="Elife">
        <title>Chloroplast acquisition without the gene transfer in kleptoplastic sea slugs, Plakobranchus ocellatus.</title>
        <authorList>
            <person name="Maeda T."/>
            <person name="Takahashi S."/>
            <person name="Yoshida T."/>
            <person name="Shimamura S."/>
            <person name="Takaki Y."/>
            <person name="Nagai Y."/>
            <person name="Toyoda A."/>
            <person name="Suzuki Y."/>
            <person name="Arimoto A."/>
            <person name="Ishii H."/>
            <person name="Satoh N."/>
            <person name="Nishiyama T."/>
            <person name="Hasebe M."/>
            <person name="Maruyama T."/>
            <person name="Minagawa J."/>
            <person name="Obokata J."/>
            <person name="Shigenobu S."/>
        </authorList>
    </citation>
    <scope>NUCLEOTIDE SEQUENCE [LARGE SCALE GENOMIC DNA]</scope>
</reference>
<sequence length="749" mass="83942">MESHQNAAQSSPGVASHCLPQLPIMGRNARTAQSKSSVKLKSDGNAQCEETILHVDGTSKVIKISSSGVSQLTEIKTRQTEESYAPSEMNINSLDTFDSKVALTPNDSAFLKRKEVNKVNSKTENGPSQQNEITTDYRDDDKVNVTAASNVGTLRERRNSLLSKASYVQGRKQATREKKPLNRKKISKPNVNESIPKAKEENIIDIIAGESEEKKKLPLLSKDASVNMNAKAGDFNASGIHLPRQILILPTEVPHKDQVEKMLGASAETSVLQHPILLEEGEMRWAKVTGHPYWPCMISKCPFSKLLTRMKGETRAVRLYHVQFFGDECERGWIAEPSLMDFKGKLDFLEKAKEAVKKTPKKGQTSYNPFTVKESRQDAWNIAVDEAEHAASLTLEDRKLQYTFQYCFVDKSRKESRLTEKTDIQDISKTSPPRAGRGRKRKHDAIEPNVESPIKITQKRPKLSILSPKTPLRRGLPFQVYFAMHSSSACKDHPDWDKETIRIYLRKQWKLERGLMESKEVGIEVTPEIKDTMQALGTNSPKIPLQRGVPFQVYFATHSSATHQQHPDWDGETLRTFLRKQWKVERMILPSPEKTRTEPWNKSEQGKSTANVETLQPASVTCESRILPKPVLPSADASTSPKPSENLGKRKFRALKKAVIENLISPVQMDTNDESMTESKTLRLSKTASAVNQKQGTFEPSSIIKQEVSDDMLASSEHEMSSLKAKSKAVLARKCSQDSDSSSEVIAPV</sequence>
<dbReference type="GO" id="GO:0005634">
    <property type="term" value="C:nucleus"/>
    <property type="evidence" value="ECO:0007669"/>
    <property type="project" value="TreeGrafter"/>
</dbReference>
<feature type="domain" description="PWWP" evidence="2">
    <location>
        <begin position="280"/>
        <end position="344"/>
    </location>
</feature>
<dbReference type="EMBL" id="BLXT01005617">
    <property type="protein sequence ID" value="GFO24564.1"/>
    <property type="molecule type" value="Genomic_DNA"/>
</dbReference>
<feature type="compositionally biased region" description="Polar residues" evidence="1">
    <location>
        <begin position="738"/>
        <end position="749"/>
    </location>
</feature>
<proteinExistence type="predicted"/>
<dbReference type="PANTHER" id="PTHR15999">
    <property type="entry name" value="ZINC FINGER CW-TYPE PWWP DOMAIN PROTEIN 1"/>
    <property type="match status" value="1"/>
</dbReference>
<feature type="region of interest" description="Disordered" evidence="1">
    <location>
        <begin position="591"/>
        <end position="650"/>
    </location>
</feature>